<feature type="transmembrane region" description="Helical" evidence="1">
    <location>
        <begin position="194"/>
        <end position="213"/>
    </location>
</feature>
<dbReference type="Proteomes" id="UP000177626">
    <property type="component" value="Unassembled WGS sequence"/>
</dbReference>
<evidence type="ECO:0000313" key="2">
    <source>
        <dbReference type="EMBL" id="OGY94546.1"/>
    </source>
</evidence>
<keyword evidence="1" id="KW-0472">Membrane</keyword>
<feature type="transmembrane region" description="Helical" evidence="1">
    <location>
        <begin position="350"/>
        <end position="370"/>
    </location>
</feature>
<feature type="transmembrane region" description="Helical" evidence="1">
    <location>
        <begin position="376"/>
        <end position="394"/>
    </location>
</feature>
<evidence type="ECO:0000313" key="3">
    <source>
        <dbReference type="Proteomes" id="UP000177626"/>
    </source>
</evidence>
<keyword evidence="1" id="KW-1133">Transmembrane helix</keyword>
<feature type="transmembrane region" description="Helical" evidence="1">
    <location>
        <begin position="299"/>
        <end position="317"/>
    </location>
</feature>
<feature type="transmembrane region" description="Helical" evidence="1">
    <location>
        <begin position="52"/>
        <end position="80"/>
    </location>
</feature>
<keyword evidence="1" id="KW-0812">Transmembrane</keyword>
<evidence type="ECO:0000256" key="1">
    <source>
        <dbReference type="SAM" id="Phobius"/>
    </source>
</evidence>
<protein>
    <recommendedName>
        <fullName evidence="4">Band 7 domain-containing protein</fullName>
    </recommendedName>
</protein>
<accession>A0A1G2BZZ5</accession>
<reference evidence="2 3" key="1">
    <citation type="journal article" date="2016" name="Nat. Commun.">
        <title>Thousands of microbial genomes shed light on interconnected biogeochemical processes in an aquifer system.</title>
        <authorList>
            <person name="Anantharaman K."/>
            <person name="Brown C.T."/>
            <person name="Hug L.A."/>
            <person name="Sharon I."/>
            <person name="Castelle C.J."/>
            <person name="Probst A.J."/>
            <person name="Thomas B.C."/>
            <person name="Singh A."/>
            <person name="Wilkins M.J."/>
            <person name="Karaoz U."/>
            <person name="Brodie E.L."/>
            <person name="Williams K.H."/>
            <person name="Hubbard S.S."/>
            <person name="Banfield J.F."/>
        </authorList>
    </citation>
    <scope>NUCLEOTIDE SEQUENCE [LARGE SCALE GENOMIC DNA]</scope>
</reference>
<feature type="transmembrane region" description="Helical" evidence="1">
    <location>
        <begin position="166"/>
        <end position="187"/>
    </location>
</feature>
<proteinExistence type="predicted"/>
<feature type="transmembrane region" description="Helical" evidence="1">
    <location>
        <begin position="219"/>
        <end position="240"/>
    </location>
</feature>
<feature type="transmembrane region" description="Helical" evidence="1">
    <location>
        <begin position="20"/>
        <end position="40"/>
    </location>
</feature>
<dbReference type="EMBL" id="MHKQ01000006">
    <property type="protein sequence ID" value="OGY94546.1"/>
    <property type="molecule type" value="Genomic_DNA"/>
</dbReference>
<gene>
    <name evidence="2" type="ORF">A2406_03160</name>
</gene>
<comment type="caution">
    <text evidence="2">The sequence shown here is derived from an EMBL/GenBank/DDBJ whole genome shotgun (WGS) entry which is preliminary data.</text>
</comment>
<dbReference type="AlphaFoldDB" id="A0A1G2BZZ5"/>
<name>A0A1G2BZZ5_9BACT</name>
<evidence type="ECO:0008006" key="4">
    <source>
        <dbReference type="Google" id="ProtNLM"/>
    </source>
</evidence>
<sequence length="715" mass="82621">MYEQTFSERVGYFVSSNWDIVWPEYILPIFIMAILLNLLYRSVRVMFKGKEAFAGATLWGSVFKIVATAATLFILMVIILTSVEYFGGEDVTQHRPLWKEQVQRFPAMVFGVFFGTDDEVAKTDSNVSTPTSSTGTDIKQSNQVAQPVDTPMAEKLFKNYTDDPRWWRYLLAIAYLVVVLAVVWWLMRSKKYKTGGVIALLGLAVATVFRSQFLPADWLAMSFGLWQLFLGGIIAGHWFWRHKSIDRTMSWNIDPEAGEGKRGPQKHWYGVWGNALFHLAWFMILGPLSSLFWQIKIRLFWEFLVVFVFYALIVWYIDRTTKNDRGKRTVNKVKNIYQSGFDRWKNVQPWIQLTSVVILLVLLISLFFIARWRIPIVVVIFSLLPFFYVLGGIYEPHIRGRLVLIWFKKPIFNRLAMLGAQYIDSGGLKPTLLPSWLWRVNIYLVDFAKWEIEQIKTEELPTLDPLNANKAGQTITVSGKATVQRYDPMRWLSMDEEDRDPDRIKEVIIRYVQAALREVTRRITYDEAKVSNVYRHAVRRQDLDTLLEYANNLPEGEAKKAALEEYEMVKREYRENSRYLQIKVDDRGNCVKNDERGRFIPATFFEYLDWLLLTMTGCRLIQFDVLDVSGDQIVEDAEKQLRESQIKMEILRNMGIGQGDRRAAEISRVAAIIAENPQAALGAQALERLIGAENSSVLYKMFSGWGDKMSLGSGS</sequence>
<organism evidence="2 3">
    <name type="scientific">Candidatus Komeilibacteria bacterium RIFOXYC1_FULL_37_11</name>
    <dbReference type="NCBI Taxonomy" id="1798555"/>
    <lineage>
        <taxon>Bacteria</taxon>
        <taxon>Candidatus Komeiliibacteriota</taxon>
    </lineage>
</organism>